<feature type="region of interest" description="Disordered" evidence="1">
    <location>
        <begin position="225"/>
        <end position="268"/>
    </location>
</feature>
<dbReference type="OrthoDB" id="424402at2759"/>
<dbReference type="EMBL" id="ML977687">
    <property type="protein sequence ID" value="KAF1993749.1"/>
    <property type="molecule type" value="Genomic_DNA"/>
</dbReference>
<accession>A0A6A5VYK4</accession>
<gene>
    <name evidence="2" type="ORF">P154DRAFT_625195</name>
</gene>
<evidence type="ECO:0000256" key="1">
    <source>
        <dbReference type="SAM" id="MobiDB-lite"/>
    </source>
</evidence>
<evidence type="ECO:0000313" key="2">
    <source>
        <dbReference type="EMBL" id="KAF1993749.1"/>
    </source>
</evidence>
<keyword evidence="3" id="KW-1185">Reference proteome</keyword>
<protein>
    <recommendedName>
        <fullName evidence="4">DNA/RNA-binding protein Alba-like domain-containing protein</fullName>
    </recommendedName>
</protein>
<dbReference type="Proteomes" id="UP000799779">
    <property type="component" value="Unassembled WGS sequence"/>
</dbReference>
<feature type="compositionally biased region" description="Basic and acidic residues" evidence="1">
    <location>
        <begin position="7"/>
        <end position="16"/>
    </location>
</feature>
<feature type="region of interest" description="Disordered" evidence="1">
    <location>
        <begin position="1"/>
        <end position="23"/>
    </location>
</feature>
<proteinExistence type="predicted"/>
<evidence type="ECO:0000313" key="3">
    <source>
        <dbReference type="Proteomes" id="UP000799779"/>
    </source>
</evidence>
<organism evidence="2 3">
    <name type="scientific">Amniculicola lignicola CBS 123094</name>
    <dbReference type="NCBI Taxonomy" id="1392246"/>
    <lineage>
        <taxon>Eukaryota</taxon>
        <taxon>Fungi</taxon>
        <taxon>Dikarya</taxon>
        <taxon>Ascomycota</taxon>
        <taxon>Pezizomycotina</taxon>
        <taxon>Dothideomycetes</taxon>
        <taxon>Pleosporomycetidae</taxon>
        <taxon>Pleosporales</taxon>
        <taxon>Amniculicolaceae</taxon>
        <taxon>Amniculicola</taxon>
    </lineage>
</organism>
<feature type="compositionally biased region" description="Basic residues" evidence="1">
    <location>
        <begin position="90"/>
        <end position="103"/>
    </location>
</feature>
<name>A0A6A5VYK4_9PLEO</name>
<dbReference type="AlphaFoldDB" id="A0A6A5VYK4"/>
<reference evidence="2" key="1">
    <citation type="journal article" date="2020" name="Stud. Mycol.">
        <title>101 Dothideomycetes genomes: a test case for predicting lifestyles and emergence of pathogens.</title>
        <authorList>
            <person name="Haridas S."/>
            <person name="Albert R."/>
            <person name="Binder M."/>
            <person name="Bloem J."/>
            <person name="Labutti K."/>
            <person name="Salamov A."/>
            <person name="Andreopoulos B."/>
            <person name="Baker S."/>
            <person name="Barry K."/>
            <person name="Bills G."/>
            <person name="Bluhm B."/>
            <person name="Cannon C."/>
            <person name="Castanera R."/>
            <person name="Culley D."/>
            <person name="Daum C."/>
            <person name="Ezra D."/>
            <person name="Gonzalez J."/>
            <person name="Henrissat B."/>
            <person name="Kuo A."/>
            <person name="Liang C."/>
            <person name="Lipzen A."/>
            <person name="Lutzoni F."/>
            <person name="Magnuson J."/>
            <person name="Mondo S."/>
            <person name="Nolan M."/>
            <person name="Ohm R."/>
            <person name="Pangilinan J."/>
            <person name="Park H.-J."/>
            <person name="Ramirez L."/>
            <person name="Alfaro M."/>
            <person name="Sun H."/>
            <person name="Tritt A."/>
            <person name="Yoshinaga Y."/>
            <person name="Zwiers L.-H."/>
            <person name="Turgeon B."/>
            <person name="Goodwin S."/>
            <person name="Spatafora J."/>
            <person name="Crous P."/>
            <person name="Grigoriev I."/>
        </authorList>
    </citation>
    <scope>NUCLEOTIDE SEQUENCE</scope>
    <source>
        <strain evidence="2">CBS 123094</strain>
    </source>
</reference>
<sequence>MGKNKAKKVEKAEKAGKRARGGTNVVAHGAGEIGLGIGDGGEESRVVVAGMSVDGGAATLDVVDKTMVTESEGPTLPILGHTPVLDQTHIHPRPHVPTTKRKRSTDDTEDAQQAAAATLPGRHGMGEIRAGAAQLENKVWNALSRPWEFLRATVRGRMEERLGDAVWEERKEKFVCVIAQGKGTMKMTSVVEIAKRVVGPAANGVVGGDEQGKRWYVYTGLSSRDADEATSGKNKNQRKKKEERNEDASDSEDAFEVLGRHPDGHARKKPKKIPVLMIWLSPVPILELAQEFGEGTMRVAERIYPIPFLPSDIEGIGPSGGGHYASHSMDQAMSEEETTDGIPFSGYQTTCLELQQAIEGKRK</sequence>
<feature type="region of interest" description="Disordered" evidence="1">
    <location>
        <begin position="73"/>
        <end position="111"/>
    </location>
</feature>
<evidence type="ECO:0008006" key="4">
    <source>
        <dbReference type="Google" id="ProtNLM"/>
    </source>
</evidence>